<evidence type="ECO:0000256" key="4">
    <source>
        <dbReference type="ARBA" id="ARBA00022692"/>
    </source>
</evidence>
<dbReference type="PANTHER" id="PTHR30329">
    <property type="entry name" value="STATOR ELEMENT OF FLAGELLAR MOTOR COMPLEX"/>
    <property type="match status" value="1"/>
</dbReference>
<protein>
    <submittedName>
        <fullName evidence="9">Flagellar motor protein MotB</fullName>
    </submittedName>
</protein>
<dbReference type="PROSITE" id="PS51123">
    <property type="entry name" value="OMPA_2"/>
    <property type="match status" value="1"/>
</dbReference>
<dbReference type="EMBL" id="JAPIVE010000001">
    <property type="protein sequence ID" value="MCX2523083.1"/>
    <property type="molecule type" value="Genomic_DNA"/>
</dbReference>
<evidence type="ECO:0000256" key="1">
    <source>
        <dbReference type="ARBA" id="ARBA00004162"/>
    </source>
</evidence>
<evidence type="ECO:0000259" key="8">
    <source>
        <dbReference type="PROSITE" id="PS51123"/>
    </source>
</evidence>
<sequence length="299" mass="33364">MNHNARRPIVIRRKKKSDHGAHGSWKIAYADFMTAMMAFFLVMWLLSGSSEAELEAISEYFNTPLKVAMFGGDKNSASNSAIPGGGDDVTHQEGEVKKVVITPHAYKLDDAQLRQLKMRLDSLIQQDPALRALQEQLRIEMTPEGLRIQIIDDKQRPMFRIGSAAIVPQMRTVLRTIAPVLNELPNHLTISGHTDDLPYSAGDASYGNWELSSDRANAARRELVIGGLDNEKLLRVIGLAATMSLDPDVPDAPINRRISILVLNQEANRRMMEERDEAMGIPVYESPLISPKEDSVIER</sequence>
<dbReference type="NCBIfam" id="NF006548">
    <property type="entry name" value="PRK09041.1"/>
    <property type="match status" value="1"/>
</dbReference>
<dbReference type="InterPro" id="IPR036737">
    <property type="entry name" value="OmpA-like_sf"/>
</dbReference>
<accession>A0AA41ZFR5</accession>
<evidence type="ECO:0000256" key="3">
    <source>
        <dbReference type="ARBA" id="ARBA00022475"/>
    </source>
</evidence>
<keyword evidence="10" id="KW-1185">Reference proteome</keyword>
<gene>
    <name evidence="9" type="primary">motB</name>
    <name evidence="9" type="ORF">OQ287_02410</name>
</gene>
<dbReference type="PANTHER" id="PTHR30329:SF18">
    <property type="entry name" value="MOTILITY PROTEIN B"/>
    <property type="match status" value="1"/>
</dbReference>
<evidence type="ECO:0000256" key="6">
    <source>
        <dbReference type="ARBA" id="ARBA00023136"/>
    </source>
</evidence>
<proteinExistence type="inferred from homology"/>
<dbReference type="Proteomes" id="UP001165678">
    <property type="component" value="Unassembled WGS sequence"/>
</dbReference>
<organism evidence="9 10">
    <name type="scientific">Larsenimonas rhizosphaerae</name>
    <dbReference type="NCBI Taxonomy" id="2944682"/>
    <lineage>
        <taxon>Bacteria</taxon>
        <taxon>Pseudomonadati</taxon>
        <taxon>Pseudomonadota</taxon>
        <taxon>Gammaproteobacteria</taxon>
        <taxon>Oceanospirillales</taxon>
        <taxon>Halomonadaceae</taxon>
        <taxon>Larsenimonas</taxon>
    </lineage>
</organism>
<comment type="subcellular location">
    <subcellularLocation>
        <location evidence="1">Cell membrane</location>
        <topology evidence="1">Single-pass membrane protein</topology>
    </subcellularLocation>
</comment>
<comment type="caution">
    <text evidence="9">The sequence shown here is derived from an EMBL/GenBank/DDBJ whole genome shotgun (WGS) entry which is preliminary data.</text>
</comment>
<name>A0AA41ZFR5_9GAMM</name>
<reference evidence="9" key="1">
    <citation type="submission" date="2022-11" db="EMBL/GenBank/DDBJ databases">
        <title>Larsenimonas rhizosphaerae sp. nov., isolated from a tidal mudflat.</title>
        <authorList>
            <person name="Lee S.D."/>
            <person name="Kim I.S."/>
        </authorList>
    </citation>
    <scope>NUCLEOTIDE SEQUENCE</scope>
    <source>
        <strain evidence="9">GH2-1</strain>
    </source>
</reference>
<dbReference type="Pfam" id="PF00691">
    <property type="entry name" value="OmpA"/>
    <property type="match status" value="1"/>
</dbReference>
<feature type="domain" description="OmpA-like" evidence="8">
    <location>
        <begin position="146"/>
        <end position="266"/>
    </location>
</feature>
<dbReference type="InterPro" id="IPR025713">
    <property type="entry name" value="MotB-like_N_dom"/>
</dbReference>
<evidence type="ECO:0000313" key="9">
    <source>
        <dbReference type="EMBL" id="MCX2523083.1"/>
    </source>
</evidence>
<evidence type="ECO:0000256" key="5">
    <source>
        <dbReference type="ARBA" id="ARBA00022989"/>
    </source>
</evidence>
<dbReference type="GO" id="GO:0005886">
    <property type="term" value="C:plasma membrane"/>
    <property type="evidence" value="ECO:0007669"/>
    <property type="project" value="UniProtKB-SubCell"/>
</dbReference>
<keyword evidence="9" id="KW-0969">Cilium</keyword>
<dbReference type="Pfam" id="PF13677">
    <property type="entry name" value="MotB_plug"/>
    <property type="match status" value="1"/>
</dbReference>
<keyword evidence="9" id="KW-0282">Flagellum</keyword>
<keyword evidence="4" id="KW-0812">Transmembrane</keyword>
<keyword evidence="9" id="KW-0966">Cell projection</keyword>
<evidence type="ECO:0000313" key="10">
    <source>
        <dbReference type="Proteomes" id="UP001165678"/>
    </source>
</evidence>
<keyword evidence="6 7" id="KW-0472">Membrane</keyword>
<dbReference type="SUPFAM" id="SSF103088">
    <property type="entry name" value="OmpA-like"/>
    <property type="match status" value="1"/>
</dbReference>
<evidence type="ECO:0000256" key="2">
    <source>
        <dbReference type="ARBA" id="ARBA00008914"/>
    </source>
</evidence>
<keyword evidence="5" id="KW-1133">Transmembrane helix</keyword>
<dbReference type="AlphaFoldDB" id="A0AA41ZFR5"/>
<dbReference type="InterPro" id="IPR050330">
    <property type="entry name" value="Bact_OuterMem_StrucFunc"/>
</dbReference>
<dbReference type="CDD" id="cd07185">
    <property type="entry name" value="OmpA_C-like"/>
    <property type="match status" value="1"/>
</dbReference>
<comment type="similarity">
    <text evidence="2">Belongs to the MotB family.</text>
</comment>
<evidence type="ECO:0000256" key="7">
    <source>
        <dbReference type="PROSITE-ProRule" id="PRU00473"/>
    </source>
</evidence>
<dbReference type="InterPro" id="IPR006665">
    <property type="entry name" value="OmpA-like"/>
</dbReference>
<keyword evidence="3" id="KW-1003">Cell membrane</keyword>
<dbReference type="Gene3D" id="3.30.1330.60">
    <property type="entry name" value="OmpA-like domain"/>
    <property type="match status" value="1"/>
</dbReference>
<dbReference type="RefSeq" id="WP_250936424.1">
    <property type="nucleotide sequence ID" value="NZ_JAMLJK010000001.1"/>
</dbReference>